<evidence type="ECO:0000256" key="7">
    <source>
        <dbReference type="ARBA" id="ARBA00023026"/>
    </source>
</evidence>
<dbReference type="EMBL" id="JAUSRG010000001">
    <property type="protein sequence ID" value="MDP9903280.1"/>
    <property type="molecule type" value="Genomic_DNA"/>
</dbReference>
<dbReference type="InterPro" id="IPR051328">
    <property type="entry name" value="T7SS_ABC-Transporter"/>
</dbReference>
<evidence type="ECO:0000313" key="15">
    <source>
        <dbReference type="Proteomes" id="UP001242995"/>
    </source>
</evidence>
<evidence type="ECO:0000256" key="8">
    <source>
        <dbReference type="ARBA" id="ARBA00023136"/>
    </source>
</evidence>
<dbReference type="RefSeq" id="WP_306958897.1">
    <property type="nucleotide sequence ID" value="NZ_JAUSRG010000001.1"/>
</dbReference>
<dbReference type="PANTHER" id="PTHR43077">
    <property type="entry name" value="TRANSPORT PERMEASE YVFS-RELATED"/>
    <property type="match status" value="1"/>
</dbReference>
<dbReference type="AlphaFoldDB" id="A0AAW8DDB0"/>
<name>A0AAW8DDB0_9MICC</name>
<comment type="similarity">
    <text evidence="2">Belongs to the EsaA family.</text>
</comment>
<dbReference type="Gene3D" id="3.40.1710.10">
    <property type="entry name" value="abc type-2 transporter like domain"/>
    <property type="match status" value="1"/>
</dbReference>
<evidence type="ECO:0000313" key="14">
    <source>
        <dbReference type="Proteomes" id="UP001230951"/>
    </source>
</evidence>
<comment type="caution">
    <text evidence="12">The sequence shown here is derived from an EMBL/GenBank/DDBJ whole genome shotgun (WGS) entry which is preliminary data.</text>
</comment>
<evidence type="ECO:0000313" key="12">
    <source>
        <dbReference type="EMBL" id="MDP9903280.1"/>
    </source>
</evidence>
<accession>A0AAW8DDB0</accession>
<organism evidence="12 15">
    <name type="scientific">Arthrobacter bambusae</name>
    <dbReference type="NCBI Taxonomy" id="1338426"/>
    <lineage>
        <taxon>Bacteria</taxon>
        <taxon>Bacillati</taxon>
        <taxon>Actinomycetota</taxon>
        <taxon>Actinomycetes</taxon>
        <taxon>Micrococcales</taxon>
        <taxon>Micrococcaceae</taxon>
        <taxon>Arthrobacter</taxon>
    </lineage>
</organism>
<evidence type="ECO:0000256" key="10">
    <source>
        <dbReference type="SAM" id="Phobius"/>
    </source>
</evidence>
<evidence type="ECO:0000256" key="4">
    <source>
        <dbReference type="ARBA" id="ARBA00022475"/>
    </source>
</evidence>
<dbReference type="NCBIfam" id="TIGR03929">
    <property type="entry name" value="T7_esaA_Nterm"/>
    <property type="match status" value="1"/>
</dbReference>
<keyword evidence="7" id="KW-0843">Virulence</keyword>
<dbReference type="InterPro" id="IPR023838">
    <property type="entry name" value="T7SS_EsaA"/>
</dbReference>
<dbReference type="Proteomes" id="UP001230951">
    <property type="component" value="Unassembled WGS sequence"/>
</dbReference>
<dbReference type="EMBL" id="JAUSTF010000002">
    <property type="protein sequence ID" value="MDQ0180067.1"/>
    <property type="molecule type" value="Genomic_DNA"/>
</dbReference>
<gene>
    <name evidence="12" type="ORF">J2S90_000220</name>
    <name evidence="13" type="ORF">J2S93_001483</name>
</gene>
<keyword evidence="8 10" id="KW-0472">Membrane</keyword>
<keyword evidence="11" id="KW-0732">Signal</keyword>
<dbReference type="PANTHER" id="PTHR43077:SF10">
    <property type="entry name" value="TRANSPORT PERMEASE PROTEIN"/>
    <property type="match status" value="1"/>
</dbReference>
<evidence type="ECO:0000256" key="1">
    <source>
        <dbReference type="ARBA" id="ARBA00004651"/>
    </source>
</evidence>
<comment type="subcellular location">
    <subcellularLocation>
        <location evidence="1">Cell membrane</location>
        <topology evidence="1">Multi-pass membrane protein</topology>
    </subcellularLocation>
</comment>
<evidence type="ECO:0000313" key="13">
    <source>
        <dbReference type="EMBL" id="MDQ0180067.1"/>
    </source>
</evidence>
<evidence type="ECO:0000256" key="11">
    <source>
        <dbReference type="SAM" id="SignalP"/>
    </source>
</evidence>
<keyword evidence="5 10" id="KW-0812">Transmembrane</keyword>
<protein>
    <recommendedName>
        <fullName evidence="3">Type VII secretion system accessory factor EsaA</fullName>
    </recommendedName>
</protein>
<feature type="signal peptide" evidence="11">
    <location>
        <begin position="1"/>
        <end position="25"/>
    </location>
</feature>
<feature type="transmembrane region" description="Helical" evidence="10">
    <location>
        <begin position="901"/>
        <end position="921"/>
    </location>
</feature>
<dbReference type="Proteomes" id="UP001242995">
    <property type="component" value="Unassembled WGS sequence"/>
</dbReference>
<dbReference type="GO" id="GO:0005886">
    <property type="term" value="C:plasma membrane"/>
    <property type="evidence" value="ECO:0007669"/>
    <property type="project" value="UniProtKB-SubCell"/>
</dbReference>
<comment type="subunit">
    <text evidence="9">Homodimer. Interacts with EssB.</text>
</comment>
<keyword evidence="14" id="KW-1185">Reference proteome</keyword>
<evidence type="ECO:0000256" key="2">
    <source>
        <dbReference type="ARBA" id="ARBA00008338"/>
    </source>
</evidence>
<evidence type="ECO:0000256" key="3">
    <source>
        <dbReference type="ARBA" id="ARBA00020819"/>
    </source>
</evidence>
<evidence type="ECO:0000256" key="9">
    <source>
        <dbReference type="ARBA" id="ARBA00046722"/>
    </source>
</evidence>
<keyword evidence="6 10" id="KW-1133">Transmembrane helix</keyword>
<evidence type="ECO:0000256" key="5">
    <source>
        <dbReference type="ARBA" id="ARBA00022692"/>
    </source>
</evidence>
<proteinExistence type="inferred from homology"/>
<reference evidence="12 14" key="1">
    <citation type="submission" date="2023-07" db="EMBL/GenBank/DDBJ databases">
        <title>Sorghum-associated microbial communities from plants grown in Nebraska, USA.</title>
        <authorList>
            <person name="Schachtman D."/>
        </authorList>
    </citation>
    <scope>NUCLEOTIDE SEQUENCE</scope>
    <source>
        <strain evidence="12">DS1006</strain>
        <strain evidence="13 14">DS1016</strain>
    </source>
</reference>
<keyword evidence="4" id="KW-1003">Cell membrane</keyword>
<sequence>MLRKILISVGILALVAGLVASTALIDPAAAPESTAAPTIALVNEDQAGTFNGTGYLFGKEFVNLASHDTSYNWQVVSRSVAENAYADNSVSAVIYLPQTFTHDILTLQDLDPVQAVIPYKVRHDGTDISRQALQSKIGSILNGFNTRIVKMYFASVAGNVSQAQVAMNSVVEAQSGLMNSLSNKLYPNLGSVAKGYGSSVGLASIIQGENSAWIAAQNSFTTNTQRTLNSIAGSLNSQQPQLSKYFDLQNQIAETNTTNGNTALKNQASSDKNFFDKAFSEHTSQLISGDGIWSGLNGLSSQDASGKPTGALTALKDTIDGYNAQADAFNTRVNATTKALQGQLTKLQGSVTDLEALETRMLAEYFGATTTITDANYNIAPSTLTSAEARQALAKLVATSFGGSSGASPTVQQFQQKIRALVANIPTDPAQYTPLFTTLQSNTSFNAAQYKSELELIKSYDTANGITPPALNIINPASGSADQTVTKTLPVTVPAGKKYTVGITLPATMSTKDVSLSAPTASCPAATPNCVSVAGDTATVDNTAGTTPLNLKLSYLIDFKDLSGTATVSFTAQDAASTPATAPQSLGSDVYALVPANPTKEKIGGTGFAAITSYLGNTDTAANLLLFLFGAPADTLAAFSGAVTSTGDFPGHSSESVYNRYGTIDNQAIAHNLSNTDVAAYQTLGRDNIADLVTQITTLNAAIRTTNDSITKLSGLHLSDTYFSDVLKQLDTWYAAATAAITAAPADWDQKTNNTIQLKILPWQNQAPGAPELYLDKQTGPALYSTLSQLITQTTKDAGDTAASAHIITDNAAQFDTLVKSVNTTKNGTQAVLDTMQGTIGTGKGALEASSDYSKRFSTVFANTRAPGADTNQIYDALANPVTTNDVTPSATAAKDAAFDWRWIIIFIAGTLIGILSSYLAKRKRKTDPARR</sequence>
<evidence type="ECO:0000256" key="6">
    <source>
        <dbReference type="ARBA" id="ARBA00022989"/>
    </source>
</evidence>
<feature type="chain" id="PRO_5043712331" description="Type VII secretion system accessory factor EsaA" evidence="11">
    <location>
        <begin position="26"/>
        <end position="932"/>
    </location>
</feature>